<evidence type="ECO:0000313" key="9">
    <source>
        <dbReference type="EMBL" id="SET22865.1"/>
    </source>
</evidence>
<reference evidence="9 10" key="1">
    <citation type="submission" date="2016-10" db="EMBL/GenBank/DDBJ databases">
        <authorList>
            <person name="de Groot N.N."/>
        </authorList>
    </citation>
    <scope>NUCLEOTIDE SEQUENCE [LARGE SCALE GENOMIC DNA]</scope>
    <source>
        <strain evidence="9 10">IBRC-M 10780</strain>
    </source>
</reference>
<sequence>MVETLKDLGTTLIRIITILPLLLFMTLFMGKRAIGELPIFDFLIVLTLGAVVGADIADPSIQHLPTALAIISLAIFQRIVSKLKISNRRLGKMITFEPTVVIYNGKFLDKNMKKVRYSIDNILQMLRGKGVFDINEVETAVIEANGSLSVLKKPRKNPVTVEDMNIPSKTTTITFPIIVEGKTYTSILNEFNLNEEWLNQQLLEKGIKSREEVFYASINRKLQLHVSITNESTTNTPSFRH</sequence>
<keyword evidence="4 7" id="KW-0812">Transmembrane</keyword>
<keyword evidence="3" id="KW-1003">Cell membrane</keyword>
<dbReference type="RefSeq" id="WP_090869140.1">
    <property type="nucleotide sequence ID" value="NZ_FOHE01000007.1"/>
</dbReference>
<dbReference type="PANTHER" id="PTHR34582">
    <property type="entry name" value="UPF0702 TRANSMEMBRANE PROTEIN YCAP"/>
    <property type="match status" value="1"/>
</dbReference>
<dbReference type="AlphaFoldDB" id="A0A1I0CUA2"/>
<dbReference type="Proteomes" id="UP000198618">
    <property type="component" value="Unassembled WGS sequence"/>
</dbReference>
<keyword evidence="10" id="KW-1185">Reference proteome</keyword>
<feature type="domain" description="YetF C-terminal" evidence="8">
    <location>
        <begin position="87"/>
        <end position="218"/>
    </location>
</feature>
<dbReference type="EMBL" id="FOHE01000007">
    <property type="protein sequence ID" value="SET22865.1"/>
    <property type="molecule type" value="Genomic_DNA"/>
</dbReference>
<evidence type="ECO:0000256" key="3">
    <source>
        <dbReference type="ARBA" id="ARBA00022475"/>
    </source>
</evidence>
<gene>
    <name evidence="9" type="ORF">SAMN05216389_10766</name>
</gene>
<evidence type="ECO:0000256" key="6">
    <source>
        <dbReference type="ARBA" id="ARBA00023136"/>
    </source>
</evidence>
<dbReference type="InterPro" id="IPR023090">
    <property type="entry name" value="UPF0702_alpha/beta_dom_sf"/>
</dbReference>
<feature type="transmembrane region" description="Helical" evidence="7">
    <location>
        <begin position="12"/>
        <end position="30"/>
    </location>
</feature>
<comment type="similarity">
    <text evidence="2">Belongs to the UPF0702 family.</text>
</comment>
<evidence type="ECO:0000256" key="7">
    <source>
        <dbReference type="SAM" id="Phobius"/>
    </source>
</evidence>
<dbReference type="STRING" id="930131.SAMN05216389_10766"/>
<evidence type="ECO:0000313" key="10">
    <source>
        <dbReference type="Proteomes" id="UP000198618"/>
    </source>
</evidence>
<comment type="subcellular location">
    <subcellularLocation>
        <location evidence="1">Cell membrane</location>
        <topology evidence="1">Multi-pass membrane protein</topology>
    </subcellularLocation>
</comment>
<name>A0A1I0CUA2_9BACI</name>
<protein>
    <submittedName>
        <fullName evidence="9">Uncharacterized membrane protein YcaP, DUF421 family</fullName>
    </submittedName>
</protein>
<accession>A0A1I0CUA2</accession>
<feature type="transmembrane region" description="Helical" evidence="7">
    <location>
        <begin position="37"/>
        <end position="57"/>
    </location>
</feature>
<evidence type="ECO:0000256" key="5">
    <source>
        <dbReference type="ARBA" id="ARBA00022989"/>
    </source>
</evidence>
<dbReference type="Gene3D" id="3.30.240.20">
    <property type="entry name" value="bsu07140 like domains"/>
    <property type="match status" value="2"/>
</dbReference>
<dbReference type="InterPro" id="IPR007353">
    <property type="entry name" value="DUF421"/>
</dbReference>
<dbReference type="PANTHER" id="PTHR34582:SF6">
    <property type="entry name" value="UPF0702 TRANSMEMBRANE PROTEIN YCAP"/>
    <property type="match status" value="1"/>
</dbReference>
<organism evidence="9 10">
    <name type="scientific">Oceanobacillus limi</name>
    <dbReference type="NCBI Taxonomy" id="930131"/>
    <lineage>
        <taxon>Bacteria</taxon>
        <taxon>Bacillati</taxon>
        <taxon>Bacillota</taxon>
        <taxon>Bacilli</taxon>
        <taxon>Bacillales</taxon>
        <taxon>Bacillaceae</taxon>
        <taxon>Oceanobacillus</taxon>
    </lineage>
</organism>
<keyword evidence="5 7" id="KW-1133">Transmembrane helix</keyword>
<evidence type="ECO:0000259" key="8">
    <source>
        <dbReference type="Pfam" id="PF04239"/>
    </source>
</evidence>
<feature type="transmembrane region" description="Helical" evidence="7">
    <location>
        <begin position="63"/>
        <end position="80"/>
    </location>
</feature>
<dbReference type="Pfam" id="PF04239">
    <property type="entry name" value="DUF421"/>
    <property type="match status" value="1"/>
</dbReference>
<evidence type="ECO:0000256" key="2">
    <source>
        <dbReference type="ARBA" id="ARBA00006448"/>
    </source>
</evidence>
<keyword evidence="6 7" id="KW-0472">Membrane</keyword>
<dbReference type="GO" id="GO:0005886">
    <property type="term" value="C:plasma membrane"/>
    <property type="evidence" value="ECO:0007669"/>
    <property type="project" value="UniProtKB-SubCell"/>
</dbReference>
<proteinExistence type="inferred from homology"/>
<evidence type="ECO:0000256" key="1">
    <source>
        <dbReference type="ARBA" id="ARBA00004651"/>
    </source>
</evidence>
<evidence type="ECO:0000256" key="4">
    <source>
        <dbReference type="ARBA" id="ARBA00022692"/>
    </source>
</evidence>